<evidence type="ECO:0000313" key="1">
    <source>
        <dbReference type="EMBL" id="EHO68882.1"/>
    </source>
</evidence>
<gene>
    <name evidence="1" type="ORF">HMPREF9944_01747</name>
</gene>
<dbReference type="PATRIC" id="fig|999422.3.peg.1839"/>
<keyword evidence="2" id="KW-1185">Reference proteome</keyword>
<dbReference type="AlphaFoldDB" id="H1HNK3"/>
<organism evidence="1 2">
    <name type="scientific">Segatella maculosa OT 289</name>
    <dbReference type="NCBI Taxonomy" id="999422"/>
    <lineage>
        <taxon>Bacteria</taxon>
        <taxon>Pseudomonadati</taxon>
        <taxon>Bacteroidota</taxon>
        <taxon>Bacteroidia</taxon>
        <taxon>Bacteroidales</taxon>
        <taxon>Prevotellaceae</taxon>
        <taxon>Segatella</taxon>
    </lineage>
</organism>
<sequence length="254" mass="29330">MLISFDLCAQMGFLKKPDINDGIYLTYNMLHKPALLGMLGAIIGLRGYCQNGELPEYYQKLKHLKVGIQPLKCDKGNYVKETLCYNNGTGFASNEDGGNLVIKEQVLLRPSYRCFVLLDLSNPFEKTLYDNILSFRAEFLPYLGKNEFSVWWTNVQAYEDAHIFNFEKETHIVSLFRKEEAVSKYIVRFMSISTSNIPPFLYFERLPIGFSEELYQYEYGDFVYSNATFKPDMVNSLSSNDFYDIGNSQIVQLI</sequence>
<accession>H1HNK3</accession>
<dbReference type="EMBL" id="AGEK01000030">
    <property type="protein sequence ID" value="EHO68882.1"/>
    <property type="molecule type" value="Genomic_DNA"/>
</dbReference>
<dbReference type="NCBIfam" id="TIGR02592">
    <property type="entry name" value="cas_Cas5h"/>
    <property type="match status" value="1"/>
</dbReference>
<protein>
    <submittedName>
        <fullName evidence="1">CRISPR-associated protein cas5, subtype I-b/hmari</fullName>
    </submittedName>
</protein>
<name>H1HNK3_9BACT</name>
<dbReference type="STRING" id="999422.HMPREF9944_01747"/>
<dbReference type="HOGENOM" id="CLU_100173_0_0_10"/>
<dbReference type="InterPro" id="IPR013421">
    <property type="entry name" value="CRISPR-assoc_prot_Cas5_HALMA"/>
</dbReference>
<reference evidence="1 2" key="1">
    <citation type="submission" date="2011-12" db="EMBL/GenBank/DDBJ databases">
        <title>The Genome Sequence of Prevotella maculosa OT 289.</title>
        <authorList>
            <consortium name="The Broad Institute Genome Sequencing Platform"/>
            <person name="Earl A."/>
            <person name="Ward D."/>
            <person name="Feldgarden M."/>
            <person name="Gevers D."/>
            <person name="Izard J."/>
            <person name="Blanton J.M."/>
            <person name="Mathney J."/>
            <person name="Tanner A.C."/>
            <person name="Dewhirst F.E."/>
            <person name="Young S.K."/>
            <person name="Zeng Q."/>
            <person name="Gargeya S."/>
            <person name="Fitzgerald M."/>
            <person name="Haas B."/>
            <person name="Abouelleil A."/>
            <person name="Alvarado L."/>
            <person name="Arachchi H.M."/>
            <person name="Berlin A."/>
            <person name="Chapman S.B."/>
            <person name="Gearin G."/>
            <person name="Goldberg J."/>
            <person name="Griggs A."/>
            <person name="Gujja S."/>
            <person name="Hansen M."/>
            <person name="Heiman D."/>
            <person name="Howarth C."/>
            <person name="Larimer J."/>
            <person name="Lui A."/>
            <person name="MacDonald P.J.P."/>
            <person name="McCowen C."/>
            <person name="Montmayeur A."/>
            <person name="Murphy C."/>
            <person name="Neiman D."/>
            <person name="Pearson M."/>
            <person name="Priest M."/>
            <person name="Roberts A."/>
            <person name="Saif S."/>
            <person name="Shea T."/>
            <person name="Sisk P."/>
            <person name="Stolte C."/>
            <person name="Sykes S."/>
            <person name="Wortman J."/>
            <person name="Nusbaum C."/>
            <person name="Birren B."/>
        </authorList>
    </citation>
    <scope>NUCLEOTIDE SEQUENCE [LARGE SCALE GENOMIC DNA]</scope>
    <source>
        <strain evidence="1 2">OT 289</strain>
    </source>
</reference>
<evidence type="ECO:0000313" key="2">
    <source>
        <dbReference type="Proteomes" id="UP000003167"/>
    </source>
</evidence>
<comment type="caution">
    <text evidence="1">The sequence shown here is derived from an EMBL/GenBank/DDBJ whole genome shotgun (WGS) entry which is preliminary data.</text>
</comment>
<proteinExistence type="predicted"/>
<dbReference type="Proteomes" id="UP000003167">
    <property type="component" value="Unassembled WGS sequence"/>
</dbReference>